<dbReference type="AlphaFoldDB" id="A0A117M4E4"/>
<sequence length="71" mass="8152">MGILREMLDSHLGKIIGVIIGLFFGWFAIKYGLFKALFVAVCAVAGYYIGKRLDENFDFKGLMENLFREKR</sequence>
<feature type="transmembrane region" description="Helical" evidence="1">
    <location>
        <begin position="12"/>
        <end position="28"/>
    </location>
</feature>
<evidence type="ECO:0000313" key="2">
    <source>
        <dbReference type="EMBL" id="KUK83771.1"/>
    </source>
</evidence>
<proteinExistence type="predicted"/>
<reference evidence="3" key="1">
    <citation type="journal article" date="2015" name="MBio">
        <title>Genome-Resolved Metagenomic Analysis Reveals Roles for Candidate Phyla and Other Microbial Community Members in Biogeochemical Transformations in Oil Reservoirs.</title>
        <authorList>
            <person name="Hu P."/>
            <person name="Tom L."/>
            <person name="Singh A."/>
            <person name="Thomas B.C."/>
            <person name="Baker B.J."/>
            <person name="Piceno Y.M."/>
            <person name="Andersen G.L."/>
            <person name="Banfield J.F."/>
        </authorList>
    </citation>
    <scope>NUCLEOTIDE SEQUENCE [LARGE SCALE GENOMIC DNA]</scope>
</reference>
<dbReference type="InterPro" id="IPR018730">
    <property type="entry name" value="DUF2273"/>
</dbReference>
<comment type="caution">
    <text evidence="2">The sequence shown here is derived from an EMBL/GenBank/DDBJ whole genome shotgun (WGS) entry which is preliminary data.</text>
</comment>
<keyword evidence="1" id="KW-0472">Membrane</keyword>
<gene>
    <name evidence="2" type="ORF">XD97_0102</name>
</gene>
<feature type="transmembrane region" description="Helical" evidence="1">
    <location>
        <begin position="34"/>
        <end position="50"/>
    </location>
</feature>
<evidence type="ECO:0000256" key="1">
    <source>
        <dbReference type="SAM" id="Phobius"/>
    </source>
</evidence>
<keyword evidence="1" id="KW-0812">Transmembrane</keyword>
<accession>A0A117M4E4</accession>
<dbReference type="EMBL" id="LGGS01000016">
    <property type="protein sequence ID" value="KUK83771.1"/>
    <property type="molecule type" value="Genomic_DNA"/>
</dbReference>
<organism evidence="2 3">
    <name type="scientific">Pelotomaculum thermopropionicum</name>
    <dbReference type="NCBI Taxonomy" id="110500"/>
    <lineage>
        <taxon>Bacteria</taxon>
        <taxon>Bacillati</taxon>
        <taxon>Bacillota</taxon>
        <taxon>Clostridia</taxon>
        <taxon>Eubacteriales</taxon>
        <taxon>Desulfotomaculaceae</taxon>
        <taxon>Pelotomaculum</taxon>
    </lineage>
</organism>
<evidence type="ECO:0000313" key="3">
    <source>
        <dbReference type="Proteomes" id="UP000054705"/>
    </source>
</evidence>
<protein>
    <submittedName>
        <fullName evidence="2">Putative membrane protein</fullName>
    </submittedName>
</protein>
<name>A0A117M4E4_9FIRM</name>
<keyword evidence="1" id="KW-1133">Transmembrane helix</keyword>
<dbReference type="Pfam" id="PF10031">
    <property type="entry name" value="DUF2273"/>
    <property type="match status" value="1"/>
</dbReference>
<dbReference type="Proteomes" id="UP000054705">
    <property type="component" value="Unassembled WGS sequence"/>
</dbReference>